<dbReference type="InterPro" id="IPR032675">
    <property type="entry name" value="LRR_dom_sf"/>
</dbReference>
<feature type="domain" description="Disease resistance R13L4/SHOC-2-like LRR" evidence="3">
    <location>
        <begin position="162"/>
        <end position="264"/>
    </location>
</feature>
<dbReference type="PANTHER" id="PTHR48051">
    <property type="match status" value="1"/>
</dbReference>
<dbReference type="FunFam" id="3.80.10.10:FF:000116">
    <property type="entry name" value="Leucine-rich repeat-containing protein 40"/>
    <property type="match status" value="1"/>
</dbReference>
<reference evidence="5" key="1">
    <citation type="submission" date="2020-01" db="EMBL/GenBank/DDBJ databases">
        <title>Draft genome sequence of the Termite Coptotermes fromosanus.</title>
        <authorList>
            <person name="Itakura S."/>
            <person name="Yosikawa Y."/>
            <person name="Umezawa K."/>
        </authorList>
    </citation>
    <scope>NUCLEOTIDE SEQUENCE [LARGE SCALE GENOMIC DNA]</scope>
</reference>
<evidence type="ECO:0000256" key="2">
    <source>
        <dbReference type="ARBA" id="ARBA00022737"/>
    </source>
</evidence>
<dbReference type="SMART" id="SM00369">
    <property type="entry name" value="LRR_TYP"/>
    <property type="match status" value="15"/>
</dbReference>
<dbReference type="PROSITE" id="PS51450">
    <property type="entry name" value="LRR"/>
    <property type="match status" value="9"/>
</dbReference>
<dbReference type="Proteomes" id="UP000502823">
    <property type="component" value="Unassembled WGS sequence"/>
</dbReference>
<dbReference type="AlphaFoldDB" id="A0A6L2PYK5"/>
<dbReference type="SUPFAM" id="SSF52058">
    <property type="entry name" value="L domain-like"/>
    <property type="match status" value="2"/>
</dbReference>
<evidence type="ECO:0000313" key="5">
    <source>
        <dbReference type="Proteomes" id="UP000502823"/>
    </source>
</evidence>
<dbReference type="Pfam" id="PF13855">
    <property type="entry name" value="LRR_8"/>
    <property type="match status" value="3"/>
</dbReference>
<dbReference type="InterPro" id="IPR050216">
    <property type="entry name" value="LRR_domain-containing"/>
</dbReference>
<dbReference type="Pfam" id="PF23598">
    <property type="entry name" value="LRR_14"/>
    <property type="match status" value="1"/>
</dbReference>
<evidence type="ECO:0000259" key="3">
    <source>
        <dbReference type="Pfam" id="PF23598"/>
    </source>
</evidence>
<evidence type="ECO:0000313" key="4">
    <source>
        <dbReference type="EMBL" id="GFG36680.1"/>
    </source>
</evidence>
<proteinExistence type="predicted"/>
<keyword evidence="5" id="KW-1185">Reference proteome</keyword>
<evidence type="ECO:0000256" key="1">
    <source>
        <dbReference type="ARBA" id="ARBA00022614"/>
    </source>
</evidence>
<dbReference type="OrthoDB" id="660555at2759"/>
<sequence length="589" mass="66396">MSEVEKCRYRRRPNSVLRKVNPVFHTRNEDADSKELSSHLIKLARKSGQLNLSGRAITSVPEKVWQLDQLDETEVHLLEVKMDHDVDEDKWWEHEPLTWLDLSSNCISKLPPQIKNLVTLTVLNIHSNNLDSVPEELGCLSKLTHLNLSHNKLCTLPAMFFKLHELRTLQLAHNNLTVVTDDIGDLIMLENLDISHNCLSILPPGIGFLTRLMQLDASHNKLTEIPPDLVSLRVLHKLDVSDNQISFLPPLGDLRKLEMLYLQHNQLVALPDVKGCMALKELHLGDNTIKEIDVELLEGFSRLRVLNFRGNKLASLPSEISLLQLLVRLDLTNNCLTTLPAALGCLPHLQSLQLEGNPLRSVRRDVIQCGTARLLKFLRENMKDEGNVNTGSGNLTAVKEVKFPDRYTMRAGRSLSLAVQDLTDIPDCVFQEALEAEVTTVDLSKNKLKEVPNGLKHLTRYIADLNLSCNALCQLPLELGLCQNLQYLDLQKNLLVDLPQSFECLTRLRELVIAFNKFAELPECVYKLPGLEILIAHDNCLTQIDVAGLSQLRRLATLDLTNNNISHVPPELGNMTQLRVVVIKPETVQ</sequence>
<dbReference type="EMBL" id="BLKM01006263">
    <property type="protein sequence ID" value="GFG36680.1"/>
    <property type="molecule type" value="Genomic_DNA"/>
</dbReference>
<accession>A0A6L2PYK5</accession>
<dbReference type="FunFam" id="3.80.10.10:FF:000193">
    <property type="entry name" value="Leucine-rich repeat-containing protein 40"/>
    <property type="match status" value="1"/>
</dbReference>
<dbReference type="Gene3D" id="3.80.10.10">
    <property type="entry name" value="Ribonuclease Inhibitor"/>
    <property type="match status" value="4"/>
</dbReference>
<organism evidence="4 5">
    <name type="scientific">Coptotermes formosanus</name>
    <name type="common">Formosan subterranean termite</name>
    <dbReference type="NCBI Taxonomy" id="36987"/>
    <lineage>
        <taxon>Eukaryota</taxon>
        <taxon>Metazoa</taxon>
        <taxon>Ecdysozoa</taxon>
        <taxon>Arthropoda</taxon>
        <taxon>Hexapoda</taxon>
        <taxon>Insecta</taxon>
        <taxon>Pterygota</taxon>
        <taxon>Neoptera</taxon>
        <taxon>Polyneoptera</taxon>
        <taxon>Dictyoptera</taxon>
        <taxon>Blattodea</taxon>
        <taxon>Blattoidea</taxon>
        <taxon>Termitoidae</taxon>
        <taxon>Rhinotermitidae</taxon>
        <taxon>Coptotermes</taxon>
    </lineage>
</organism>
<dbReference type="FunFam" id="3.80.10.10:FF:001164">
    <property type="entry name" value="GH01279p"/>
    <property type="match status" value="1"/>
</dbReference>
<dbReference type="Pfam" id="PF00560">
    <property type="entry name" value="LRR_1"/>
    <property type="match status" value="1"/>
</dbReference>
<dbReference type="InterPro" id="IPR055414">
    <property type="entry name" value="LRR_R13L4/SHOC2-like"/>
</dbReference>
<keyword evidence="2" id="KW-0677">Repeat</keyword>
<dbReference type="InParanoid" id="A0A6L2PYK5"/>
<comment type="caution">
    <text evidence="4">The sequence shown here is derived from an EMBL/GenBank/DDBJ whole genome shotgun (WGS) entry which is preliminary data.</text>
</comment>
<dbReference type="InterPro" id="IPR003591">
    <property type="entry name" value="Leu-rich_rpt_typical-subtyp"/>
</dbReference>
<dbReference type="SMART" id="SM00364">
    <property type="entry name" value="LRR_BAC"/>
    <property type="match status" value="9"/>
</dbReference>
<protein>
    <recommendedName>
        <fullName evidence="3">Disease resistance R13L4/SHOC-2-like LRR domain-containing protein</fullName>
    </recommendedName>
</protein>
<dbReference type="PANTHER" id="PTHR48051:SF1">
    <property type="entry name" value="RAS SUPPRESSOR PROTEIN 1"/>
    <property type="match status" value="1"/>
</dbReference>
<keyword evidence="1" id="KW-0433">Leucine-rich repeat</keyword>
<name>A0A6L2PYK5_COPFO</name>
<dbReference type="FunCoup" id="A0A6L2PYK5">
    <property type="interactions" value="880"/>
</dbReference>
<dbReference type="GO" id="GO:0005737">
    <property type="term" value="C:cytoplasm"/>
    <property type="evidence" value="ECO:0007669"/>
    <property type="project" value="TreeGrafter"/>
</dbReference>
<gene>
    <name evidence="4" type="ORF">Cfor_11016</name>
</gene>
<dbReference type="InterPro" id="IPR001611">
    <property type="entry name" value="Leu-rich_rpt"/>
</dbReference>